<evidence type="ECO:0000256" key="2">
    <source>
        <dbReference type="SAM" id="Phobius"/>
    </source>
</evidence>
<evidence type="ECO:0000256" key="1">
    <source>
        <dbReference type="SAM" id="MobiDB-lite"/>
    </source>
</evidence>
<accession>A0A0F7FVU8</accession>
<feature type="compositionally biased region" description="Low complexity" evidence="1">
    <location>
        <begin position="745"/>
        <end position="761"/>
    </location>
</feature>
<dbReference type="EMBL" id="CP009922">
    <property type="protein sequence ID" value="AKG44053.1"/>
    <property type="molecule type" value="Genomic_DNA"/>
</dbReference>
<proteinExistence type="predicted"/>
<keyword evidence="2" id="KW-1133">Transmembrane helix</keyword>
<dbReference type="InterPro" id="IPR046112">
    <property type="entry name" value="DUF6049"/>
</dbReference>
<reference evidence="3" key="1">
    <citation type="submission" date="2019-08" db="EMBL/GenBank/DDBJ databases">
        <title>Complete genome sequence of a mangrove-derived Streptomyces xiamenensis.</title>
        <authorList>
            <person name="Xu J."/>
        </authorList>
    </citation>
    <scope>NUCLEOTIDE SEQUENCE</scope>
    <source>
        <strain evidence="3">318</strain>
    </source>
</reference>
<feature type="region of interest" description="Disordered" evidence="1">
    <location>
        <begin position="724"/>
        <end position="770"/>
    </location>
</feature>
<protein>
    <submittedName>
        <fullName evidence="3">Membrane protein</fullName>
    </submittedName>
</protein>
<feature type="transmembrane region" description="Helical" evidence="2">
    <location>
        <begin position="695"/>
        <end position="715"/>
    </location>
</feature>
<dbReference type="Pfam" id="PF19516">
    <property type="entry name" value="DUF6049"/>
    <property type="match status" value="1"/>
</dbReference>
<organism evidence="3 4">
    <name type="scientific">Streptomyces xiamenensis</name>
    <dbReference type="NCBI Taxonomy" id="408015"/>
    <lineage>
        <taxon>Bacteria</taxon>
        <taxon>Bacillati</taxon>
        <taxon>Actinomycetota</taxon>
        <taxon>Actinomycetes</taxon>
        <taxon>Kitasatosporales</taxon>
        <taxon>Streptomycetaceae</taxon>
        <taxon>Streptomyces</taxon>
    </lineage>
</organism>
<evidence type="ECO:0000313" key="3">
    <source>
        <dbReference type="EMBL" id="AKG44053.1"/>
    </source>
</evidence>
<keyword evidence="2" id="KW-0812">Transmembrane</keyword>
<gene>
    <name evidence="3" type="ORF">SXIM_26690</name>
</gene>
<dbReference type="STRING" id="408015.SXIM_26690"/>
<dbReference type="PATRIC" id="fig|408015.6.peg.2705"/>
<keyword evidence="4" id="KW-1185">Reference proteome</keyword>
<dbReference type="Proteomes" id="UP000034034">
    <property type="component" value="Chromosome"/>
</dbReference>
<dbReference type="HOGENOM" id="CLU_019407_0_0_11"/>
<keyword evidence="2" id="KW-0472">Membrane</keyword>
<name>A0A0F7FVU8_9ACTN</name>
<sequence length="770" mass="80997">MPAMISRAHPDRSRGPALRRAQLILASLLSLLVVLPLVTAVSQAPQAAPAQDVGSGQRTASISLTEITPDVPAQGDTLTLRGTITNEGDSAITGSRLAPRTGTLLDSREGLSEALARTGFDSALDGRLVNEHGQDIGTIAPGMSATFDLQLPVADLDLGANGVYQLAVTLTGQTEAESWDQILGVGRSLLPWQEGSGDAGSSTQLTVLWPLISSTHLTAETDADEEQTPAFRDNSLLTDISPGGRLHEMVTLGADLPVTWVIDADLLASVDAMTEDYRIHTPDGLQPGTGQEAARSWLAALDDAVRDQDVIALPFGDPDLASLAHRGKDVPGALGQLRTATEVSALTVETVLGVQPSTDFAWPVEGAIDPDIVSVATSAGAHHIISRSDSLRPGDSLGYTETAARPIGGGTTALVADSTLSRLFEADMSLPANAVTARQQLLGQAQTIAQQDPGRDRSLLLAPQRTPTADQAQAMAGAITALTAHPEWITFTGLAEAADAQPDPGANRQVPGSGAYPERLRDQELPTSAFQEMRETQRTLDDFQVILTRPGRVTTPFGNAIRREMSVSWRGHATEAAQYRATVQSDLTGLTERVHLIQKTKITLSGRSATIPISVQNNLVQGVQNLELRLTSSRKIGLDVGDAQQVTVNGGHSASVKFSTTARANGLTYLEAQLYTADGKPYGTPMRFQAQVTSITSAVLMVIAGGLLLVVLAGVRMYTKRKRAARPADADTAPEQGAATEPAPSGESGADTGDDGTSTPPDGERVDRSE</sequence>
<feature type="region of interest" description="Disordered" evidence="1">
    <location>
        <begin position="498"/>
        <end position="521"/>
    </location>
</feature>
<evidence type="ECO:0000313" key="4">
    <source>
        <dbReference type="Proteomes" id="UP000034034"/>
    </source>
</evidence>
<dbReference type="AlphaFoldDB" id="A0A0F7FVU8"/>
<dbReference type="KEGG" id="sxi:SXIM_26690"/>